<proteinExistence type="predicted"/>
<keyword evidence="2" id="KW-1185">Reference proteome</keyword>
<evidence type="ECO:0008006" key="3">
    <source>
        <dbReference type="Google" id="ProtNLM"/>
    </source>
</evidence>
<protein>
    <recommendedName>
        <fullName evidence="3">ISXO2-like transposase domain-containing protein</fullName>
    </recommendedName>
</protein>
<evidence type="ECO:0000313" key="1">
    <source>
        <dbReference type="EMBL" id="KYN34971.1"/>
    </source>
</evidence>
<evidence type="ECO:0000313" key="2">
    <source>
        <dbReference type="Proteomes" id="UP000078541"/>
    </source>
</evidence>
<organism evidence="1 2">
    <name type="scientific">Trachymyrmex septentrionalis</name>
    <dbReference type="NCBI Taxonomy" id="34720"/>
    <lineage>
        <taxon>Eukaryota</taxon>
        <taxon>Metazoa</taxon>
        <taxon>Ecdysozoa</taxon>
        <taxon>Arthropoda</taxon>
        <taxon>Hexapoda</taxon>
        <taxon>Insecta</taxon>
        <taxon>Pterygota</taxon>
        <taxon>Neoptera</taxon>
        <taxon>Endopterygota</taxon>
        <taxon>Hymenoptera</taxon>
        <taxon>Apocrita</taxon>
        <taxon>Aculeata</taxon>
        <taxon>Formicoidea</taxon>
        <taxon>Formicidae</taxon>
        <taxon>Myrmicinae</taxon>
        <taxon>Trachymyrmex</taxon>
    </lineage>
</organism>
<sequence>MLPSPRIHFLTLDTGLNKCTVIDGLNLCREVKRILSGSTIISDCWKSYNCLDNEDFQYLTNHSYNFVDPDTGKIYFIRNIDPINLKCINMCI</sequence>
<dbReference type="Proteomes" id="UP000078541">
    <property type="component" value="Unassembled WGS sequence"/>
</dbReference>
<gene>
    <name evidence="1" type="ORF">ALC56_10698</name>
</gene>
<dbReference type="EMBL" id="KQ981852">
    <property type="protein sequence ID" value="KYN34971.1"/>
    <property type="molecule type" value="Genomic_DNA"/>
</dbReference>
<dbReference type="AlphaFoldDB" id="A0A195F3K9"/>
<reference evidence="1 2" key="1">
    <citation type="submission" date="2016-03" db="EMBL/GenBank/DDBJ databases">
        <title>Trachymyrmex septentrionalis WGS genome.</title>
        <authorList>
            <person name="Nygaard S."/>
            <person name="Hu H."/>
            <person name="Boomsma J."/>
            <person name="Zhang G."/>
        </authorList>
    </citation>
    <scope>NUCLEOTIDE SEQUENCE [LARGE SCALE GENOMIC DNA]</scope>
    <source>
        <strain evidence="1">Tsep2-gDNA-1</strain>
        <tissue evidence="1">Whole body</tissue>
    </source>
</reference>
<accession>A0A195F3K9</accession>
<name>A0A195F3K9_9HYME</name>